<dbReference type="OrthoDB" id="9816011at2"/>
<dbReference type="GO" id="GO:0003700">
    <property type="term" value="F:DNA-binding transcription factor activity"/>
    <property type="evidence" value="ECO:0007669"/>
    <property type="project" value="InterPro"/>
</dbReference>
<evidence type="ECO:0000313" key="6">
    <source>
        <dbReference type="EMBL" id="ANY85039.1"/>
    </source>
</evidence>
<dbReference type="InterPro" id="IPR018062">
    <property type="entry name" value="HTH_AraC-typ_CS"/>
</dbReference>
<keyword evidence="2" id="KW-0238">DNA-binding</keyword>
<dbReference type="PANTHER" id="PTHR46796:SF6">
    <property type="entry name" value="ARAC SUBFAMILY"/>
    <property type="match status" value="1"/>
</dbReference>
<dbReference type="EMBL" id="CP016620">
    <property type="protein sequence ID" value="ANY85039.1"/>
    <property type="molecule type" value="Genomic_DNA"/>
</dbReference>
<keyword evidence="6" id="KW-0614">Plasmid</keyword>
<evidence type="ECO:0000256" key="4">
    <source>
        <dbReference type="ARBA" id="ARBA00023163"/>
    </source>
</evidence>
<dbReference type="InterPro" id="IPR050204">
    <property type="entry name" value="AraC_XylS_family_regulators"/>
</dbReference>
<geneLocation type="plasmid" evidence="6">
    <name>unnamed4</name>
</geneLocation>
<keyword evidence="3" id="KW-0010">Activator</keyword>
<protein>
    <submittedName>
        <fullName evidence="6">AraC family transcriptional regulator</fullName>
    </submittedName>
</protein>
<keyword evidence="4" id="KW-0804">Transcription</keyword>
<accession>A0A1B2EYH9</accession>
<dbReference type="KEGG" id="moc:BB934_43315"/>
<dbReference type="PRINTS" id="PR00032">
    <property type="entry name" value="HTHARAC"/>
</dbReference>
<dbReference type="SMART" id="SM00342">
    <property type="entry name" value="HTH_ARAC"/>
    <property type="match status" value="1"/>
</dbReference>
<organism evidence="6">
    <name type="scientific">Microvirga ossetica</name>
    <dbReference type="NCBI Taxonomy" id="1882682"/>
    <lineage>
        <taxon>Bacteria</taxon>
        <taxon>Pseudomonadati</taxon>
        <taxon>Pseudomonadota</taxon>
        <taxon>Alphaproteobacteria</taxon>
        <taxon>Hyphomicrobiales</taxon>
        <taxon>Methylobacteriaceae</taxon>
        <taxon>Microvirga</taxon>
    </lineage>
</organism>
<dbReference type="Pfam" id="PF12833">
    <property type="entry name" value="HTH_18"/>
    <property type="match status" value="1"/>
</dbReference>
<dbReference type="InterPro" id="IPR020449">
    <property type="entry name" value="Tscrpt_reg_AraC-type_HTH"/>
</dbReference>
<dbReference type="PROSITE" id="PS01124">
    <property type="entry name" value="HTH_ARAC_FAMILY_2"/>
    <property type="match status" value="1"/>
</dbReference>
<dbReference type="InterPro" id="IPR018060">
    <property type="entry name" value="HTH_AraC"/>
</dbReference>
<feature type="domain" description="HTH araC/xylS-type" evidence="5">
    <location>
        <begin position="190"/>
        <end position="288"/>
    </location>
</feature>
<dbReference type="Pfam" id="PF02311">
    <property type="entry name" value="AraC_binding"/>
    <property type="match status" value="1"/>
</dbReference>
<gene>
    <name evidence="6" type="ORF">BB934_43315</name>
</gene>
<sequence length="295" mass="32576">MGDFVLSPLRAGGPRMRNVSLPRGRHPLHTMPASAGYDLVESPSYNWDGRQRGDTPFTVVQHTLSGCGNLIHDGRHYCLDPGTTMLVTIPHSHRYWLEPGDRWEFFWIVMYGQEAVRINQSIISVAGPVLHLTEKAVTQLAQCCLALIQGDGETAGRASAVAYTAMMVLYDDILGTRLEPADDPGRSAIAAAAAFIRDHLDKDLSVPVLARMTGLSRAHFTRVFATLFGSTPGEYVLEQRMLRAARLLESSNLSIKAISTTSGFHDANYFAKAFRRTFGVSPTEFRTTGMYATRR</sequence>
<dbReference type="SUPFAM" id="SSF46689">
    <property type="entry name" value="Homeodomain-like"/>
    <property type="match status" value="2"/>
</dbReference>
<dbReference type="AlphaFoldDB" id="A0A1B2EYH9"/>
<reference evidence="6" key="1">
    <citation type="submission" date="2016-07" db="EMBL/GenBank/DDBJ databases">
        <title>Microvirga ossetica sp. nov. a new species of rhizobia isolated from root nodules of the legume species Vicia alpestris Steven originated from North Ossetia region in the Caucasus.</title>
        <authorList>
            <person name="Safronova V.I."/>
            <person name="Kuznetsova I.G."/>
            <person name="Sazanova A.L."/>
            <person name="Belimov A."/>
            <person name="Andronov E."/>
            <person name="Osledkin Y.S."/>
            <person name="Onishchuk O.P."/>
            <person name="Kurchak O.N."/>
            <person name="Shaposhnikov A.I."/>
            <person name="Willems A."/>
            <person name="Tikhonovich I.A."/>
        </authorList>
    </citation>
    <scope>NUCLEOTIDE SEQUENCE [LARGE SCALE GENOMIC DNA]</scope>
    <source>
        <strain evidence="6">V5/3M</strain>
        <plasmid evidence="6">unnamed4</plasmid>
    </source>
</reference>
<dbReference type="GO" id="GO:0043565">
    <property type="term" value="F:sequence-specific DNA binding"/>
    <property type="evidence" value="ECO:0007669"/>
    <property type="project" value="InterPro"/>
</dbReference>
<dbReference type="PANTHER" id="PTHR46796">
    <property type="entry name" value="HTH-TYPE TRANSCRIPTIONAL ACTIVATOR RHAS-RELATED"/>
    <property type="match status" value="1"/>
</dbReference>
<dbReference type="PROSITE" id="PS00041">
    <property type="entry name" value="HTH_ARAC_FAMILY_1"/>
    <property type="match status" value="1"/>
</dbReference>
<dbReference type="InterPro" id="IPR003313">
    <property type="entry name" value="AraC-bd"/>
</dbReference>
<evidence type="ECO:0000256" key="3">
    <source>
        <dbReference type="ARBA" id="ARBA00023159"/>
    </source>
</evidence>
<keyword evidence="1" id="KW-0805">Transcription regulation</keyword>
<dbReference type="Gene3D" id="1.10.10.60">
    <property type="entry name" value="Homeodomain-like"/>
    <property type="match status" value="2"/>
</dbReference>
<evidence type="ECO:0000256" key="1">
    <source>
        <dbReference type="ARBA" id="ARBA00023015"/>
    </source>
</evidence>
<proteinExistence type="predicted"/>
<dbReference type="InterPro" id="IPR037923">
    <property type="entry name" value="HTH-like"/>
</dbReference>
<dbReference type="SUPFAM" id="SSF51215">
    <property type="entry name" value="Regulatory protein AraC"/>
    <property type="match status" value="1"/>
</dbReference>
<dbReference type="RefSeq" id="WP_099515860.1">
    <property type="nucleotide sequence ID" value="NZ_CP016620.1"/>
</dbReference>
<dbReference type="InterPro" id="IPR009057">
    <property type="entry name" value="Homeodomain-like_sf"/>
</dbReference>
<evidence type="ECO:0000256" key="2">
    <source>
        <dbReference type="ARBA" id="ARBA00023125"/>
    </source>
</evidence>
<evidence type="ECO:0000259" key="5">
    <source>
        <dbReference type="PROSITE" id="PS01124"/>
    </source>
</evidence>
<name>A0A1B2EYH9_9HYPH</name>